<dbReference type="InterPro" id="IPR008964">
    <property type="entry name" value="Invasin/intimin_cell_adhesion"/>
</dbReference>
<proteinExistence type="inferred from homology"/>
<dbReference type="Pfam" id="PF00393">
    <property type="entry name" value="6PGD"/>
    <property type="match status" value="1"/>
</dbReference>
<evidence type="ECO:0000256" key="2">
    <source>
        <dbReference type="ARBA" id="ARBA00008419"/>
    </source>
</evidence>
<reference evidence="11" key="2">
    <citation type="submission" date="2022-06" db="UniProtKB">
        <authorList>
            <consortium name="EnsemblMetazoa"/>
        </authorList>
    </citation>
    <scope>IDENTIFICATION</scope>
    <source>
        <strain evidence="11">PS312</strain>
    </source>
</reference>
<dbReference type="GO" id="GO:0004616">
    <property type="term" value="F:phosphogluconate dehydrogenase (decarboxylating) activity"/>
    <property type="evidence" value="ECO:0000318"/>
    <property type="project" value="GO_Central"/>
</dbReference>
<sequence>MIDDSRVRECMKHSVEQDPHYALRKDESDDLDRKQSSRFQDIEVVPIGSNGQECSDRAEVRTTSKVAGNVSAMVHAIDPKSRTRLSCEVRVDYISTIKILTTTNVIFVDAVPVKIQIQARNSRGAAFSTLGALPFYCTTVLLNYHWMEYSHCQTCSTIHQDSSSPFSGSGRWKWQRSFDSKLLTKCRCLLLYHLRVDDSSICSLDISSSSVTALKKGTTEVVLLSHNIDSKMEGVSPPSTLIHVIEPRKMKWNVNGDNWLLEVGRKYKLYLTLFDSRDNLMYISDEARFETVIPTDHVTITHQSKNGTYFEMVAKKSGSALLKSRFSSIMVNTKGGSGAMEWRVEDGSIVSIGSSTGIVTCSHLGETTITAVDIRNRAHSAKATVRVVEVNGISFGKTRVESVEGGTLWLNSQKMDSDASEEELRVMSSEANRKKKQKNAMEQLQIMRREKSRPQRRLHFPWMLYLERRIHHPIINCSISFSDQRGSCCEETRATFRPNLNTSDRGVIEGATIAKGDGMSISVMSSHATGASDIAVIGLAVMGQNLILNMNDHGFVVCAYNRTTSKVDEFLANEAKGTKIVGAHSIEEICKLLKRPRRIVILVKAGAPVQAMFDSIVPFLKAGDIIIDSGNSEYTDSNRRTKELAAKGIHFVGTGISGGEEGARYRLSIMPGMAAYQGNIPRCLSQIRWTTVGEAGSGHFMKMVHNGIEYEDMQLIAEAHHLLKDAVGLNHDQMADVRRE</sequence>
<keyword evidence="12" id="KW-1185">Reference proteome</keyword>
<keyword evidence="4" id="KW-0560">Oxidoreductase</keyword>
<evidence type="ECO:0000313" key="11">
    <source>
        <dbReference type="EnsemblMetazoa" id="PPA16660.1"/>
    </source>
</evidence>
<keyword evidence="5" id="KW-0311">Gluconate utilization</keyword>
<dbReference type="Pfam" id="PF03446">
    <property type="entry name" value="NAD_binding_2"/>
    <property type="match status" value="1"/>
</dbReference>
<accession>A0A2A6CMQ9</accession>
<feature type="domain" description="NUP210 fourth Ig-like" evidence="10">
    <location>
        <begin position="256"/>
        <end position="331"/>
    </location>
</feature>
<gene>
    <name evidence="11" type="primary">WBGene00106214</name>
</gene>
<protein>
    <recommendedName>
        <fullName evidence="3">phosphogluconate dehydrogenase (NADP(+)-dependent, decarboxylating)</fullName>
        <ecNumber evidence="3">1.1.1.44</ecNumber>
    </recommendedName>
</protein>
<dbReference type="InterPro" id="IPR006115">
    <property type="entry name" value="6PGDH_NADP-bd"/>
</dbReference>
<dbReference type="Gene3D" id="3.40.50.720">
    <property type="entry name" value="NAD(P)-binding Rossmann-like Domain"/>
    <property type="match status" value="1"/>
</dbReference>
<feature type="domain" description="6-phosphogluconate dehydrogenase NADP-binding" evidence="8">
    <location>
        <begin position="533"/>
        <end position="673"/>
    </location>
</feature>
<evidence type="ECO:0000313" key="12">
    <source>
        <dbReference type="Proteomes" id="UP000005239"/>
    </source>
</evidence>
<evidence type="ECO:0000259" key="7">
    <source>
        <dbReference type="Pfam" id="PF00393"/>
    </source>
</evidence>
<comment type="pathway">
    <text evidence="1">Carbohydrate degradation; pentose phosphate pathway; D-ribulose 5-phosphate from D-glucose 6-phosphate (oxidative stage): step 3/3.</text>
</comment>
<evidence type="ECO:0000259" key="10">
    <source>
        <dbReference type="Pfam" id="PF24991"/>
    </source>
</evidence>
<organism evidence="11 12">
    <name type="scientific">Pristionchus pacificus</name>
    <name type="common">Parasitic nematode worm</name>
    <dbReference type="NCBI Taxonomy" id="54126"/>
    <lineage>
        <taxon>Eukaryota</taxon>
        <taxon>Metazoa</taxon>
        <taxon>Ecdysozoa</taxon>
        <taxon>Nematoda</taxon>
        <taxon>Chromadorea</taxon>
        <taxon>Rhabditida</taxon>
        <taxon>Rhabditina</taxon>
        <taxon>Diplogasteromorpha</taxon>
        <taxon>Diplogasteroidea</taxon>
        <taxon>Neodiplogasteridae</taxon>
        <taxon>Pristionchus</taxon>
    </lineage>
</organism>
<feature type="domain" description="NUP210 Ig-like" evidence="9">
    <location>
        <begin position="197"/>
        <end position="247"/>
    </location>
</feature>
<dbReference type="GO" id="GO:0050661">
    <property type="term" value="F:NADP binding"/>
    <property type="evidence" value="ECO:0000318"/>
    <property type="project" value="GO_Central"/>
</dbReference>
<comment type="similarity">
    <text evidence="2">Belongs to the 6-phosphogluconate dehydrogenase family.</text>
</comment>
<dbReference type="InterPro" id="IPR056897">
    <property type="entry name" value="Ig_NUP210_4th"/>
</dbReference>
<dbReference type="InterPro" id="IPR013328">
    <property type="entry name" value="6PGD_dom2"/>
</dbReference>
<evidence type="ECO:0000256" key="3">
    <source>
        <dbReference type="ARBA" id="ARBA00013011"/>
    </source>
</evidence>
<evidence type="ECO:0000256" key="1">
    <source>
        <dbReference type="ARBA" id="ARBA00004874"/>
    </source>
</evidence>
<dbReference type="InterPro" id="IPR036291">
    <property type="entry name" value="NAD(P)-bd_dom_sf"/>
</dbReference>
<dbReference type="EnsemblMetazoa" id="PPA16660.1">
    <property type="protein sequence ID" value="PPA16660.1"/>
    <property type="gene ID" value="WBGene00106214"/>
</dbReference>
<dbReference type="SUPFAM" id="SSF51735">
    <property type="entry name" value="NAD(P)-binding Rossmann-fold domains"/>
    <property type="match status" value="1"/>
</dbReference>
<dbReference type="GO" id="GO:0005829">
    <property type="term" value="C:cytosol"/>
    <property type="evidence" value="ECO:0000318"/>
    <property type="project" value="GO_Central"/>
</dbReference>
<evidence type="ECO:0000256" key="5">
    <source>
        <dbReference type="ARBA" id="ARBA00023064"/>
    </source>
</evidence>
<evidence type="ECO:0000256" key="6">
    <source>
        <dbReference type="ARBA" id="ARBA00023126"/>
    </source>
</evidence>
<keyword evidence="6" id="KW-0570">Pentose shunt</keyword>
<evidence type="ECO:0000256" key="4">
    <source>
        <dbReference type="ARBA" id="ARBA00023002"/>
    </source>
</evidence>
<dbReference type="Gene3D" id="2.60.40.1080">
    <property type="match status" value="1"/>
</dbReference>
<dbReference type="GO" id="GO:0009051">
    <property type="term" value="P:pentose-phosphate shunt, oxidative branch"/>
    <property type="evidence" value="ECO:0000318"/>
    <property type="project" value="GO_Central"/>
</dbReference>
<reference evidence="12" key="1">
    <citation type="journal article" date="2008" name="Nat. Genet.">
        <title>The Pristionchus pacificus genome provides a unique perspective on nematode lifestyle and parasitism.</title>
        <authorList>
            <person name="Dieterich C."/>
            <person name="Clifton S.W."/>
            <person name="Schuster L.N."/>
            <person name="Chinwalla A."/>
            <person name="Delehaunty K."/>
            <person name="Dinkelacker I."/>
            <person name="Fulton L."/>
            <person name="Fulton R."/>
            <person name="Godfrey J."/>
            <person name="Minx P."/>
            <person name="Mitreva M."/>
            <person name="Roeseler W."/>
            <person name="Tian H."/>
            <person name="Witte H."/>
            <person name="Yang S.P."/>
            <person name="Wilson R.K."/>
            <person name="Sommer R.J."/>
        </authorList>
    </citation>
    <scope>NUCLEOTIDE SEQUENCE [LARGE SCALE GENOMIC DNA]</scope>
    <source>
        <strain evidence="12">PS312</strain>
    </source>
</reference>
<dbReference type="Proteomes" id="UP000005239">
    <property type="component" value="Unassembled WGS sequence"/>
</dbReference>
<evidence type="ECO:0000259" key="8">
    <source>
        <dbReference type="Pfam" id="PF03446"/>
    </source>
</evidence>
<dbReference type="GO" id="GO:0019521">
    <property type="term" value="P:D-gluconate metabolic process"/>
    <property type="evidence" value="ECO:0007669"/>
    <property type="project" value="UniProtKB-KW"/>
</dbReference>
<feature type="domain" description="6-phosphogluconate dehydrogenase C-terminal" evidence="7">
    <location>
        <begin position="698"/>
        <end position="737"/>
    </location>
</feature>
<dbReference type="InterPro" id="IPR008927">
    <property type="entry name" value="6-PGluconate_DH-like_C_sf"/>
</dbReference>
<dbReference type="SUPFAM" id="SSF49373">
    <property type="entry name" value="Invasin/intimin cell-adhesion fragments"/>
    <property type="match status" value="1"/>
</dbReference>
<evidence type="ECO:0000259" key="9">
    <source>
        <dbReference type="Pfam" id="PF22963"/>
    </source>
</evidence>
<name>A0A2A6CMQ9_PRIPA</name>
<dbReference type="Pfam" id="PF22963">
    <property type="entry name" value="Ig_NUP210_3rd"/>
    <property type="match status" value="1"/>
</dbReference>
<dbReference type="PRINTS" id="PR00076">
    <property type="entry name" value="6PGDHDRGNASE"/>
</dbReference>
<dbReference type="SUPFAM" id="SSF48179">
    <property type="entry name" value="6-phosphogluconate dehydrogenase C-terminal domain-like"/>
    <property type="match status" value="1"/>
</dbReference>
<dbReference type="InterPro" id="IPR055098">
    <property type="entry name" value="Ig_NUP210_3rd"/>
</dbReference>
<dbReference type="EC" id="1.1.1.44" evidence="3"/>
<dbReference type="InterPro" id="IPR006183">
    <property type="entry name" value="Pgluconate_DH"/>
</dbReference>
<accession>A0A8R1UAT8</accession>
<dbReference type="Gene3D" id="1.10.1040.10">
    <property type="entry name" value="N-(1-d-carboxylethyl)-l-norvaline Dehydrogenase, domain 2"/>
    <property type="match status" value="1"/>
</dbReference>
<dbReference type="InterPro" id="IPR006114">
    <property type="entry name" value="6PGDH_C"/>
</dbReference>
<dbReference type="AlphaFoldDB" id="A0A2A6CMQ9"/>
<dbReference type="Pfam" id="PF24991">
    <property type="entry name" value="Ig_NUP210_4th"/>
    <property type="match status" value="1"/>
</dbReference>
<dbReference type="PANTHER" id="PTHR11811">
    <property type="entry name" value="6-PHOSPHOGLUCONATE DEHYDROGENASE"/>
    <property type="match status" value="1"/>
</dbReference>